<keyword evidence="1" id="KW-0732">Signal</keyword>
<feature type="signal peptide" evidence="1">
    <location>
        <begin position="1"/>
        <end position="25"/>
    </location>
</feature>
<dbReference type="EMBL" id="JADQTO010000026">
    <property type="protein sequence ID" value="MBG0567271.1"/>
    <property type="molecule type" value="Genomic_DNA"/>
</dbReference>
<name>A0A931G3S9_9ACTN</name>
<keyword evidence="3" id="KW-1185">Reference proteome</keyword>
<accession>A0A931G3S9</accession>
<comment type="caution">
    <text evidence="2">The sequence shown here is derived from an EMBL/GenBank/DDBJ whole genome shotgun (WGS) entry which is preliminary data.</text>
</comment>
<evidence type="ECO:0000256" key="1">
    <source>
        <dbReference type="SAM" id="SignalP"/>
    </source>
</evidence>
<evidence type="ECO:0000313" key="2">
    <source>
        <dbReference type="EMBL" id="MBG0567271.1"/>
    </source>
</evidence>
<sequence length="367" mass="39120">MIDRIVAGLAGVLLMLSAATAPASASPAAAPAPAAEPCVTVTLDGMRGVYRPDSDLWEPWFDATVAGRSRACGGGAATLAVTQYHVRDGATIGLMSTPWTAAAQGTTAFSRFGRIRPDVAALCVSTGLTSRDGAVVARNAACVRPVRTGTDHLVTRFAPVRLTDPLVNAALSEHPADGVTPTGPLCPVNCLVSPYVHVPGSPWTTRDTPISEPAVPLEPYESECHTIAITDTFAGPSDDPANGYDVWMTGAVDACPGVETLPQVHAIRYWSDRGIVMEWWDQAQWPLAKSATVNENTAAICLATGMRERGGRLYGVHDLCWKIVKDRPDRYLLVPIRTDDPRVRKPLQSNMRVPDPEYPPGVCASCL</sequence>
<organism evidence="2 3">
    <name type="scientific">Actinoplanes aureus</name>
    <dbReference type="NCBI Taxonomy" id="2792083"/>
    <lineage>
        <taxon>Bacteria</taxon>
        <taxon>Bacillati</taxon>
        <taxon>Actinomycetota</taxon>
        <taxon>Actinomycetes</taxon>
        <taxon>Micromonosporales</taxon>
        <taxon>Micromonosporaceae</taxon>
        <taxon>Actinoplanes</taxon>
    </lineage>
</organism>
<gene>
    <name evidence="2" type="ORF">I4J89_38065</name>
</gene>
<protein>
    <submittedName>
        <fullName evidence="2">Uncharacterized protein</fullName>
    </submittedName>
</protein>
<reference evidence="2" key="1">
    <citation type="submission" date="2020-11" db="EMBL/GenBank/DDBJ databases">
        <title>Isolation and identification of active actinomycetes.</title>
        <authorList>
            <person name="Sun X."/>
        </authorList>
    </citation>
    <scope>NUCLEOTIDE SEQUENCE</scope>
    <source>
        <strain evidence="2">NEAU-A11</strain>
    </source>
</reference>
<dbReference type="RefSeq" id="WP_196419048.1">
    <property type="nucleotide sequence ID" value="NZ_JADQTO010000026.1"/>
</dbReference>
<dbReference type="AlphaFoldDB" id="A0A931G3S9"/>
<feature type="chain" id="PRO_5037411786" evidence="1">
    <location>
        <begin position="26"/>
        <end position="367"/>
    </location>
</feature>
<evidence type="ECO:0000313" key="3">
    <source>
        <dbReference type="Proteomes" id="UP000598146"/>
    </source>
</evidence>
<dbReference type="Proteomes" id="UP000598146">
    <property type="component" value="Unassembled WGS sequence"/>
</dbReference>
<proteinExistence type="predicted"/>